<dbReference type="EMBL" id="CP000786">
    <property type="protein sequence ID" value="ABZ96245.1"/>
    <property type="molecule type" value="Genomic_DNA"/>
</dbReference>
<reference evidence="1 2" key="1">
    <citation type="journal article" date="2008" name="PLoS ONE">
        <title>Genome sequence of the saprophyte Leptospira biflexa provides insights into the evolution of Leptospira and the pathogenesis of leptospirosis.</title>
        <authorList>
            <person name="Picardeau M."/>
            <person name="Bulach D.M."/>
            <person name="Bouchier C."/>
            <person name="Zuerner R.L."/>
            <person name="Zidane N."/>
            <person name="Wilson P.J."/>
            <person name="Creno S."/>
            <person name="Kuczek E.S."/>
            <person name="Bommezzadri S."/>
            <person name="Davis J.C."/>
            <person name="McGrath A."/>
            <person name="Johnson M.J."/>
            <person name="Boursaux-Eude C."/>
            <person name="Seemann T."/>
            <person name="Rouy Z."/>
            <person name="Coppel R.L."/>
            <person name="Rood J.I."/>
            <person name="Lajus A."/>
            <person name="Davies J.K."/>
            <person name="Medigue C."/>
            <person name="Adler B."/>
        </authorList>
    </citation>
    <scope>NUCLEOTIDE SEQUENCE [LARGE SCALE GENOMIC DNA]</scope>
    <source>
        <strain evidence="2">Patoc 1 / ATCC 23582 / Paris</strain>
    </source>
</reference>
<protein>
    <submittedName>
        <fullName evidence="1">Uncharacterized protein</fullName>
    </submittedName>
</protein>
<dbReference type="Proteomes" id="UP000001847">
    <property type="component" value="Chromosome I"/>
</dbReference>
<dbReference type="KEGG" id="lbi:LEPBI_I0098"/>
<organism evidence="1 2">
    <name type="scientific">Leptospira biflexa serovar Patoc (strain Patoc 1 / ATCC 23582 / Paris)</name>
    <dbReference type="NCBI Taxonomy" id="456481"/>
    <lineage>
        <taxon>Bacteria</taxon>
        <taxon>Pseudomonadati</taxon>
        <taxon>Spirochaetota</taxon>
        <taxon>Spirochaetia</taxon>
        <taxon>Leptospirales</taxon>
        <taxon>Leptospiraceae</taxon>
        <taxon>Leptospira</taxon>
    </lineage>
</organism>
<dbReference type="STRING" id="456481.LEPBI_I0098"/>
<proteinExistence type="predicted"/>
<evidence type="ECO:0000313" key="2">
    <source>
        <dbReference type="Proteomes" id="UP000001847"/>
    </source>
</evidence>
<dbReference type="InterPro" id="IPR015943">
    <property type="entry name" value="WD40/YVTN_repeat-like_dom_sf"/>
</dbReference>
<dbReference type="AlphaFoldDB" id="B0SJS3"/>
<accession>B0SJS3</accession>
<evidence type="ECO:0000313" key="1">
    <source>
        <dbReference type="EMBL" id="ABZ96245.1"/>
    </source>
</evidence>
<dbReference type="HOGENOM" id="CLU_619351_0_0_12"/>
<keyword evidence="2" id="KW-1185">Reference proteome</keyword>
<dbReference type="Gene3D" id="2.130.10.10">
    <property type="entry name" value="YVTN repeat-like/Quinoprotein amine dehydrogenase"/>
    <property type="match status" value="1"/>
</dbReference>
<dbReference type="InterPro" id="IPR011047">
    <property type="entry name" value="Quinoprotein_ADH-like_sf"/>
</dbReference>
<name>B0SJS3_LEPBP</name>
<sequence length="451" mass="51197">MIPILRLSRMRYTYLLLFLLLPILPANPQSGAKFPNFSTQNSEVKNPNLAWQIQNRISPSIDGQNIFSIQYHTDGRSALIGTTDFYIYRISLLDGSMIWKTEAKMHYQKEFDGPKIFDVSPDGKTFLSFGQTDPNSQSSERYLVMRSSTNGSITKSFTAENSLFYSITADIDYRYPGDESKTNREEAGLSPNWILTIDNAKFIENGKKILVSYKHNMEGPHFYDRRLIIYDSISGEKLNDFQLTADPNSADWTQPAGFEIAHLQFPYQYVNKRNSIIYGNAHGRIHEITPSIMNQNMSMEIVEEKPAGPIVYIPRSDSEDLETKDRQTIRSVAITPDGNYLYCSAGVETGFIQFYGFNLATKKEMFRSTFFDAGEIYAPSNQILIIGGLYSSGKFYIVDTQKGELLFASNDDDNYIHPHLFSVHPKQKEVLALSTGNQIVILRPQGGTTPW</sequence>
<gene>
    <name evidence="1" type="ordered locus">LEPBI_I0098</name>
</gene>
<dbReference type="SUPFAM" id="SSF50998">
    <property type="entry name" value="Quinoprotein alcohol dehydrogenase-like"/>
    <property type="match status" value="1"/>
</dbReference>